<dbReference type="InterPro" id="IPR027806">
    <property type="entry name" value="HARBI1_dom"/>
</dbReference>
<evidence type="ECO:0000259" key="3">
    <source>
        <dbReference type="Pfam" id="PF13359"/>
    </source>
</evidence>
<evidence type="ECO:0000256" key="1">
    <source>
        <dbReference type="ARBA" id="ARBA00001968"/>
    </source>
</evidence>
<organism evidence="4 5">
    <name type="scientific">Aromia moschata</name>
    <dbReference type="NCBI Taxonomy" id="1265417"/>
    <lineage>
        <taxon>Eukaryota</taxon>
        <taxon>Metazoa</taxon>
        <taxon>Ecdysozoa</taxon>
        <taxon>Arthropoda</taxon>
        <taxon>Hexapoda</taxon>
        <taxon>Insecta</taxon>
        <taxon>Pterygota</taxon>
        <taxon>Neoptera</taxon>
        <taxon>Endopterygota</taxon>
        <taxon>Coleoptera</taxon>
        <taxon>Polyphaga</taxon>
        <taxon>Cucujiformia</taxon>
        <taxon>Chrysomeloidea</taxon>
        <taxon>Cerambycidae</taxon>
        <taxon>Cerambycinae</taxon>
        <taxon>Callichromatini</taxon>
        <taxon>Aromia</taxon>
    </lineage>
</organism>
<keyword evidence="5" id="KW-1185">Reference proteome</keyword>
<protein>
    <recommendedName>
        <fullName evidence="3">DDE Tnp4 domain-containing protein</fullName>
    </recommendedName>
</protein>
<gene>
    <name evidence="4" type="ORF">NQ318_021081</name>
</gene>
<sequence>MRLCKARRVVENAFGILVQKWRIFFRPIATKVETTILIIKTTCILHNFLRIKQSECENFDFSDPSDKPSQQSVLRQLQSDPRRTTNLAFSIREQFFFRQRHLLALAKNCGDLRSDTNRAPFEHKSTFLILAKYKFEINVSSDVRKTDG</sequence>
<dbReference type="AlphaFoldDB" id="A0AAV8YBV0"/>
<dbReference type="Pfam" id="PF13359">
    <property type="entry name" value="DDE_Tnp_4"/>
    <property type="match status" value="1"/>
</dbReference>
<dbReference type="Proteomes" id="UP001162162">
    <property type="component" value="Unassembled WGS sequence"/>
</dbReference>
<feature type="domain" description="DDE Tnp4" evidence="3">
    <location>
        <begin position="2"/>
        <end position="47"/>
    </location>
</feature>
<dbReference type="EMBL" id="JAPWTK010000147">
    <property type="protein sequence ID" value="KAJ8947980.1"/>
    <property type="molecule type" value="Genomic_DNA"/>
</dbReference>
<dbReference type="GO" id="GO:0046872">
    <property type="term" value="F:metal ion binding"/>
    <property type="evidence" value="ECO:0007669"/>
    <property type="project" value="UniProtKB-KW"/>
</dbReference>
<evidence type="ECO:0000313" key="5">
    <source>
        <dbReference type="Proteomes" id="UP001162162"/>
    </source>
</evidence>
<comment type="cofactor">
    <cofactor evidence="1">
        <name>a divalent metal cation</name>
        <dbReference type="ChEBI" id="CHEBI:60240"/>
    </cofactor>
</comment>
<name>A0AAV8YBV0_9CUCU</name>
<reference evidence="4" key="1">
    <citation type="journal article" date="2023" name="Insect Mol. Biol.">
        <title>Genome sequencing provides insights into the evolution of gene families encoding plant cell wall-degrading enzymes in longhorned beetles.</title>
        <authorList>
            <person name="Shin N.R."/>
            <person name="Okamura Y."/>
            <person name="Kirsch R."/>
            <person name="Pauchet Y."/>
        </authorList>
    </citation>
    <scope>NUCLEOTIDE SEQUENCE</scope>
    <source>
        <strain evidence="4">AMC_N1</strain>
    </source>
</reference>
<comment type="caution">
    <text evidence="4">The sequence shown here is derived from an EMBL/GenBank/DDBJ whole genome shotgun (WGS) entry which is preliminary data.</text>
</comment>
<accession>A0AAV8YBV0</accession>
<evidence type="ECO:0000313" key="4">
    <source>
        <dbReference type="EMBL" id="KAJ8947980.1"/>
    </source>
</evidence>
<proteinExistence type="predicted"/>
<evidence type="ECO:0000256" key="2">
    <source>
        <dbReference type="ARBA" id="ARBA00022723"/>
    </source>
</evidence>
<keyword evidence="2" id="KW-0479">Metal-binding</keyword>